<keyword evidence="3" id="KW-1185">Reference proteome</keyword>
<evidence type="ECO:0008006" key="4">
    <source>
        <dbReference type="Google" id="ProtNLM"/>
    </source>
</evidence>
<organism evidence="2 3">
    <name type="scientific">Helicobacter valdiviensis</name>
    <dbReference type="NCBI Taxonomy" id="1458358"/>
    <lineage>
        <taxon>Bacteria</taxon>
        <taxon>Pseudomonadati</taxon>
        <taxon>Campylobacterota</taxon>
        <taxon>Epsilonproteobacteria</taxon>
        <taxon>Campylobacterales</taxon>
        <taxon>Helicobacteraceae</taxon>
        <taxon>Helicobacter</taxon>
    </lineage>
</organism>
<accession>A0A2W6MS54</accession>
<proteinExistence type="predicted"/>
<keyword evidence="1" id="KW-1133">Transmembrane helix</keyword>
<dbReference type="Pfam" id="PF09624">
    <property type="entry name" value="DUF2393"/>
    <property type="match status" value="1"/>
</dbReference>
<feature type="transmembrane region" description="Helical" evidence="1">
    <location>
        <begin position="16"/>
        <end position="42"/>
    </location>
</feature>
<dbReference type="InterPro" id="IPR013417">
    <property type="entry name" value="CHP02588"/>
</dbReference>
<dbReference type="AlphaFoldDB" id="A0A2W6MS54"/>
<feature type="transmembrane region" description="Helical" evidence="1">
    <location>
        <begin position="49"/>
        <end position="70"/>
    </location>
</feature>
<dbReference type="Proteomes" id="UP000249746">
    <property type="component" value="Unassembled WGS sequence"/>
</dbReference>
<dbReference type="OrthoDB" id="5323354at2"/>
<keyword evidence="1" id="KW-0812">Transmembrane</keyword>
<dbReference type="RefSeq" id="WP_111230533.1">
    <property type="nucleotide sequence ID" value="NZ_NBIU01000037.1"/>
</dbReference>
<sequence>MNLATLNEYFSKFSTIFGYLSLADYLVLVVFFLCIVLFFLLAVALRHRILLGIFMFLCSMILLVLSPYFYQITMENYLKKVEMKLSYNGKLNFDPSYYVEGKIKNIGLLKTKGCIISVDFLPKNLSPIKQLKYTLKPFYTHKEVYKTPLNKGEELEFKIIIDNFKQQEEYMLKTRGMCY</sequence>
<evidence type="ECO:0000256" key="1">
    <source>
        <dbReference type="SAM" id="Phobius"/>
    </source>
</evidence>
<protein>
    <recommendedName>
        <fullName evidence="4">DUF2393 domain-containing protein</fullName>
    </recommendedName>
</protein>
<name>A0A2W6MS54_9HELI</name>
<evidence type="ECO:0000313" key="3">
    <source>
        <dbReference type="Proteomes" id="UP000249746"/>
    </source>
</evidence>
<keyword evidence="1" id="KW-0472">Membrane</keyword>
<gene>
    <name evidence="2" type="ORF">B6S12_09350</name>
</gene>
<comment type="caution">
    <text evidence="2">The sequence shown here is derived from an EMBL/GenBank/DDBJ whole genome shotgun (WGS) entry which is preliminary data.</text>
</comment>
<evidence type="ECO:0000313" key="2">
    <source>
        <dbReference type="EMBL" id="PZT47394.1"/>
    </source>
</evidence>
<dbReference type="EMBL" id="NBIU01000037">
    <property type="protein sequence ID" value="PZT47394.1"/>
    <property type="molecule type" value="Genomic_DNA"/>
</dbReference>
<reference evidence="2 3" key="1">
    <citation type="submission" date="2017-03" db="EMBL/GenBank/DDBJ databases">
        <title>Genomic and clinical evidence uncovers the enterohepatic species Helicobacter valdiviensis as a potential human intestinal pathogen.</title>
        <authorList>
            <person name="Fresia P."/>
            <person name="Jara R."/>
            <person name="Sierra R."/>
            <person name="Ferres I."/>
            <person name="Greif G."/>
            <person name="Iraola G."/>
            <person name="Collado L."/>
        </authorList>
    </citation>
    <scope>NUCLEOTIDE SEQUENCE [LARGE SCALE GENOMIC DNA]</scope>
    <source>
        <strain evidence="2 3">WBE14</strain>
    </source>
</reference>